<dbReference type="PRINTS" id="PR01415">
    <property type="entry name" value="ANKYRIN"/>
</dbReference>
<dbReference type="Proteomes" id="UP001168821">
    <property type="component" value="Unassembled WGS sequence"/>
</dbReference>
<feature type="repeat" description="ANK" evidence="3">
    <location>
        <begin position="1239"/>
        <end position="1271"/>
    </location>
</feature>
<dbReference type="GO" id="GO:0000976">
    <property type="term" value="F:transcription cis-regulatory region binding"/>
    <property type="evidence" value="ECO:0007669"/>
    <property type="project" value="TreeGrafter"/>
</dbReference>
<feature type="repeat" description="ANK" evidence="3">
    <location>
        <begin position="1272"/>
        <end position="1304"/>
    </location>
</feature>
<accession>A0AA38MH78</accession>
<keyword evidence="2 3" id="KW-0040">ANK repeat</keyword>
<dbReference type="SUPFAM" id="SSF52540">
    <property type="entry name" value="P-loop containing nucleoside triphosphate hydrolases"/>
    <property type="match status" value="1"/>
</dbReference>
<evidence type="ECO:0000256" key="3">
    <source>
        <dbReference type="PROSITE-ProRule" id="PRU00023"/>
    </source>
</evidence>
<dbReference type="PROSITE" id="PS50088">
    <property type="entry name" value="ANK_REPEAT"/>
    <property type="match status" value="7"/>
</dbReference>
<dbReference type="InterPro" id="IPR027417">
    <property type="entry name" value="P-loop_NTPase"/>
</dbReference>
<dbReference type="InterPro" id="IPR036770">
    <property type="entry name" value="Ankyrin_rpt-contain_sf"/>
</dbReference>
<dbReference type="InterPro" id="IPR002110">
    <property type="entry name" value="Ankyrin_rpt"/>
</dbReference>
<evidence type="ECO:0000256" key="1">
    <source>
        <dbReference type="ARBA" id="ARBA00022737"/>
    </source>
</evidence>
<name>A0AA38MH78_9CUCU</name>
<feature type="repeat" description="ANK" evidence="3">
    <location>
        <begin position="1140"/>
        <end position="1172"/>
    </location>
</feature>
<dbReference type="Pfam" id="PF12796">
    <property type="entry name" value="Ank_2"/>
    <property type="match status" value="4"/>
</dbReference>
<dbReference type="PANTHER" id="PTHR24193:SF121">
    <property type="entry name" value="ADA2A-CONTAINING COMPLEX COMPONENT 3, ISOFORM D"/>
    <property type="match status" value="1"/>
</dbReference>
<gene>
    <name evidence="4" type="ORF">Zmor_016097</name>
</gene>
<feature type="repeat" description="ANK" evidence="3">
    <location>
        <begin position="1374"/>
        <end position="1407"/>
    </location>
</feature>
<protein>
    <submittedName>
        <fullName evidence="4">Uncharacterized protein</fullName>
    </submittedName>
</protein>
<sequence>MSTSVSQNNNSPNQFYQNLLDLSDPSFVFKKRPGTTDDGGLFEELYVARLLLNLINNEKITKFNVWSNHPDFGSMDDAVFDVESNDVNLKGTYAVQLKYANTGGILTKQALAAKKGDFSVMKYFEEYRQKTTTVGTFKFILVTNRKFDVDGKELVMENNNVKFNVFIKKIKKKKKHFRFEIAATNATALQDYEHFFENFTLITNCDSIDEINKNIRAIFVAKFSCQDELIFKKYIEFVGNWSKNMSLKTTLHSSFVKHVIALLILSPTRFLSFDQEAEGKKSKLLRKAISKFDVICLSSEAYPNVKNLWCGLKERQSVNNLEYLKRARQYQIFGFSVNSLKDLNDEEWTKFLWLLGKCPLVVEDSEATRKAIGLCERKKFIVFDVKSVVSYSVFRPFHSLLNLKKWKILYKRILSTFTCSIQGKREIKLEDLIDKREKIVAILDVDKLVAMADEALLIGQPEDLPPSPISRFLSRNMIKYQFLDKIDLQKNLVVVSCVSSVTTFKKQFPHVEAIDVDEFLTDANSGTKQDEFVVLSENDISKEEFATICKKVPRGRRCYHLRYFSSTDGFEWVRSSTKNQNLTQFLLSGTFIEESELTRSEDDNINLVCADPGMGKTTLAKTLKNISAPTTWSVLIYVRDHSKYFREKGDNVDNFKTYIANTIKTQNSHFDFQVVEALFAEGRVKYFWDGLDELSDNGFRTVKSIIKELSKADYSQHWITCRSLLREDLENYFHVLSRTLKEFDEDDQKTYLKNRLECSDQELDEIFVKIRNNIRLFPHNDILGIPLQIYILSELLLRDRLRYSRLLDEIFSIADLYERFVEEKFNFHFREKEGIENMEDVNDLVYERITKEKNNQLDYYKESALRLYFDETVLQKLEIKRELIVDKDPAGFITDVSDKAEFFHNSFGEYFAAAYLAQHREKLLHIQNFTFDSKYNNIRFFFDLILAKKSPIHVAVLYKNHHLVESFPDGEFRKVDEGGRTVLEVACLWCEKYPVVNVQVKENIFVVKKPPQFRDMKPEPEVNGKILALLLQKCEEEEIQRVLHQKSLFHESNFIRVLPLILLTKKTNKRTDLFAENMFTVLQYCVLFDYEDVIDTCQEIWQMRDSSNRSIINQIVQYKSIKVMKALAAKKQDEKFLAENEEGLLRIACVNGDYEMVDFLIQHGANLNSLVSNRKSLIHYACFGGDYAICRLLLQHGAHLHLETAFSQTLLHHCCTRGFFEMVQLLIEYRAPVNFVDTYGRTPLHLACAHGHYAIANFLTNFDIMIDVEDLDGRTPLYNAARGKHDKICELLLERGACLDFVNRKGLMYIHMACQWGHKSVVNFLIEKLTPAVLNWRDTKGMTSVHHCCINKRSSALALVIANGADINLADTKYKRTPLHYACSRVHNRELVLMLLENNAVIECLDSRRITPFNLARFRPNDKVLKLLLKKGAHSNNEGLKGSEWLIEFGAGINVLIDNKEIPLYCYTNAISSRTRIPVV</sequence>
<organism evidence="4 5">
    <name type="scientific">Zophobas morio</name>
    <dbReference type="NCBI Taxonomy" id="2755281"/>
    <lineage>
        <taxon>Eukaryota</taxon>
        <taxon>Metazoa</taxon>
        <taxon>Ecdysozoa</taxon>
        <taxon>Arthropoda</taxon>
        <taxon>Hexapoda</taxon>
        <taxon>Insecta</taxon>
        <taxon>Pterygota</taxon>
        <taxon>Neoptera</taxon>
        <taxon>Endopterygota</taxon>
        <taxon>Coleoptera</taxon>
        <taxon>Polyphaga</taxon>
        <taxon>Cucujiformia</taxon>
        <taxon>Tenebrionidae</taxon>
        <taxon>Zophobas</taxon>
    </lineage>
</organism>
<dbReference type="InterPro" id="IPR050663">
    <property type="entry name" value="Ankyrin-SOCS_Box"/>
</dbReference>
<feature type="repeat" description="ANK" evidence="3">
    <location>
        <begin position="1206"/>
        <end position="1238"/>
    </location>
</feature>
<evidence type="ECO:0000313" key="5">
    <source>
        <dbReference type="Proteomes" id="UP001168821"/>
    </source>
</evidence>
<dbReference type="EMBL" id="JALNTZ010000004">
    <property type="protein sequence ID" value="KAJ3657065.1"/>
    <property type="molecule type" value="Genomic_DNA"/>
</dbReference>
<feature type="repeat" description="ANK" evidence="3">
    <location>
        <begin position="1173"/>
        <end position="1205"/>
    </location>
</feature>
<dbReference type="GO" id="GO:0005634">
    <property type="term" value="C:nucleus"/>
    <property type="evidence" value="ECO:0007669"/>
    <property type="project" value="TreeGrafter"/>
</dbReference>
<dbReference type="PANTHER" id="PTHR24193">
    <property type="entry name" value="ANKYRIN REPEAT PROTEIN"/>
    <property type="match status" value="1"/>
</dbReference>
<feature type="repeat" description="ANK" evidence="3">
    <location>
        <begin position="1340"/>
        <end position="1372"/>
    </location>
</feature>
<dbReference type="GO" id="GO:0045944">
    <property type="term" value="P:positive regulation of transcription by RNA polymerase II"/>
    <property type="evidence" value="ECO:0007669"/>
    <property type="project" value="TreeGrafter"/>
</dbReference>
<evidence type="ECO:0000313" key="4">
    <source>
        <dbReference type="EMBL" id="KAJ3657065.1"/>
    </source>
</evidence>
<keyword evidence="1" id="KW-0677">Repeat</keyword>
<dbReference type="PROSITE" id="PS50297">
    <property type="entry name" value="ANK_REP_REGION"/>
    <property type="match status" value="3"/>
</dbReference>
<comment type="caution">
    <text evidence="4">The sequence shown here is derived from an EMBL/GenBank/DDBJ whole genome shotgun (WGS) entry which is preliminary data.</text>
</comment>
<proteinExistence type="predicted"/>
<dbReference type="SUPFAM" id="SSF48403">
    <property type="entry name" value="Ankyrin repeat"/>
    <property type="match status" value="1"/>
</dbReference>
<keyword evidence="5" id="KW-1185">Reference proteome</keyword>
<dbReference type="Gene3D" id="3.40.50.300">
    <property type="entry name" value="P-loop containing nucleotide triphosphate hydrolases"/>
    <property type="match status" value="1"/>
</dbReference>
<dbReference type="SMART" id="SM00248">
    <property type="entry name" value="ANK"/>
    <property type="match status" value="10"/>
</dbReference>
<reference evidence="4" key="1">
    <citation type="journal article" date="2023" name="G3 (Bethesda)">
        <title>Whole genome assemblies of Zophobas morio and Tenebrio molitor.</title>
        <authorList>
            <person name="Kaur S."/>
            <person name="Stinson S.A."/>
            <person name="diCenzo G.C."/>
        </authorList>
    </citation>
    <scope>NUCLEOTIDE SEQUENCE</scope>
    <source>
        <strain evidence="4">QUZm001</strain>
    </source>
</reference>
<evidence type="ECO:0000256" key="2">
    <source>
        <dbReference type="ARBA" id="ARBA00023043"/>
    </source>
</evidence>
<dbReference type="Gene3D" id="1.25.40.20">
    <property type="entry name" value="Ankyrin repeat-containing domain"/>
    <property type="match status" value="2"/>
</dbReference>